<accession>X1UB48</accession>
<dbReference type="AlphaFoldDB" id="X1UB48"/>
<protein>
    <submittedName>
        <fullName evidence="1">Uncharacterized protein</fullName>
    </submittedName>
</protein>
<evidence type="ECO:0000313" key="1">
    <source>
        <dbReference type="EMBL" id="GAI97080.1"/>
    </source>
</evidence>
<feature type="non-terminal residue" evidence="1">
    <location>
        <position position="69"/>
    </location>
</feature>
<organism evidence="1">
    <name type="scientific">marine sediment metagenome</name>
    <dbReference type="NCBI Taxonomy" id="412755"/>
    <lineage>
        <taxon>unclassified sequences</taxon>
        <taxon>metagenomes</taxon>
        <taxon>ecological metagenomes</taxon>
    </lineage>
</organism>
<proteinExistence type="predicted"/>
<reference evidence="1" key="1">
    <citation type="journal article" date="2014" name="Front. Microbiol.">
        <title>High frequency of phylogenetically diverse reductive dehalogenase-homologous genes in deep subseafloor sedimentary metagenomes.</title>
        <authorList>
            <person name="Kawai M."/>
            <person name="Futagami T."/>
            <person name="Toyoda A."/>
            <person name="Takaki Y."/>
            <person name="Nishi S."/>
            <person name="Hori S."/>
            <person name="Arai W."/>
            <person name="Tsubouchi T."/>
            <person name="Morono Y."/>
            <person name="Uchiyama I."/>
            <person name="Ito T."/>
            <person name="Fujiyama A."/>
            <person name="Inagaki F."/>
            <person name="Takami H."/>
        </authorList>
    </citation>
    <scope>NUCLEOTIDE SEQUENCE</scope>
    <source>
        <strain evidence="1">Expedition CK06-06</strain>
    </source>
</reference>
<comment type="caution">
    <text evidence="1">The sequence shown here is derived from an EMBL/GenBank/DDBJ whole genome shotgun (WGS) entry which is preliminary data.</text>
</comment>
<dbReference type="EMBL" id="BARW01023561">
    <property type="protein sequence ID" value="GAI97080.1"/>
    <property type="molecule type" value="Genomic_DNA"/>
</dbReference>
<gene>
    <name evidence="1" type="ORF">S12H4_39043</name>
</gene>
<name>X1UB48_9ZZZZ</name>
<sequence>MIDFNPFLLLELRGKLKSEILTDLSLVQPLKSSKKLEKGSTNQKIEFEFNIPKISIQELFNLQKKLGKD</sequence>